<dbReference type="GO" id="GO:0016787">
    <property type="term" value="F:hydrolase activity"/>
    <property type="evidence" value="ECO:0007669"/>
    <property type="project" value="UniProtKB-KW"/>
</dbReference>
<evidence type="ECO:0000256" key="2">
    <source>
        <dbReference type="ARBA" id="ARBA00010922"/>
    </source>
</evidence>
<feature type="region of interest" description="Disordered" evidence="11">
    <location>
        <begin position="405"/>
        <end position="426"/>
    </location>
</feature>
<evidence type="ECO:0000256" key="5">
    <source>
        <dbReference type="ARBA" id="ARBA00022759"/>
    </source>
</evidence>
<dbReference type="Pfam" id="PF11977">
    <property type="entry name" value="RNase_Zc3h12a"/>
    <property type="match status" value="1"/>
</dbReference>
<dbReference type="InterPro" id="IPR000571">
    <property type="entry name" value="Znf_CCCH"/>
</dbReference>
<keyword evidence="7" id="KW-0378">Hydrolase</keyword>
<dbReference type="InterPro" id="IPR040546">
    <property type="entry name" value="Rege-1_UBA-like"/>
</dbReference>
<dbReference type="OrthoDB" id="392925at2759"/>
<keyword evidence="13" id="KW-1185">Reference proteome</keyword>
<dbReference type="Pfam" id="PF18039">
    <property type="entry name" value="UBA_6"/>
    <property type="match status" value="1"/>
</dbReference>
<organism evidence="13 14">
    <name type="scientific">Drosophila albomicans</name>
    <name type="common">Fruit fly</name>
    <dbReference type="NCBI Taxonomy" id="7291"/>
    <lineage>
        <taxon>Eukaryota</taxon>
        <taxon>Metazoa</taxon>
        <taxon>Ecdysozoa</taxon>
        <taxon>Arthropoda</taxon>
        <taxon>Hexapoda</taxon>
        <taxon>Insecta</taxon>
        <taxon>Pterygota</taxon>
        <taxon>Neoptera</taxon>
        <taxon>Endopterygota</taxon>
        <taxon>Diptera</taxon>
        <taxon>Brachycera</taxon>
        <taxon>Muscomorpha</taxon>
        <taxon>Ephydroidea</taxon>
        <taxon>Drosophilidae</taxon>
        <taxon>Drosophila</taxon>
    </lineage>
</organism>
<accession>A0A6P8ZDT1</accession>
<proteinExistence type="inferred from homology"/>
<evidence type="ECO:0000256" key="4">
    <source>
        <dbReference type="ARBA" id="ARBA00022723"/>
    </source>
</evidence>
<reference evidence="14" key="1">
    <citation type="submission" date="2025-08" db="UniProtKB">
        <authorList>
            <consortium name="RefSeq"/>
        </authorList>
    </citation>
    <scope>IDENTIFICATION</scope>
    <source>
        <strain evidence="14">15112-1751.03</strain>
        <tissue evidence="14">Whole Adult</tissue>
    </source>
</reference>
<keyword evidence="3" id="KW-0540">Nuclease</keyword>
<sequence>MRIKMDCEVPDKQKHQQHQQQQQQQQQSTNKLYARKPQTSQQQQQQQHQQESSDDDELSTTERKNLEFAQKLGYSEQSIHTALTRLGSEAKQNELLAELIKLTADAPRPPPANNNNNSNSSSSNNSSNNFYGSLRHIVIDGSNVALSHGNNTIFSCRGIRICVEWFRQRGHRHVTAFVPNWRKELANNNITEQELLYELEQERVLVFTPSRHLDGKRVSCYDDRFILKLAVETDGIVVSNDNYRDLLLESNEFRKVVQERLLMYSFVDDIFMPPDDPLGRSGPTLDMFLRTQAQQKMPDAQQQLCPYGKKCTYGQKCKFRHQSTTLQLQRLPLQVSHSAPLHSNSNGGGPQSTSSNCSTISGVSGNSNTAKLAALARTKSNTVEISQQQQQQLCHSFNSQLELEAESSQQLNRHKKLQRQAAPQPPTSAFRLLVPTYSAPQQQQQQTQPMNNSSYHHQYLTRTPSAPLTDQHQAAKLSLSLSMPVGHNLAHHLSASDSRINEELHSTQASREEQRRLLRYHLSSLFPQHQVHAVLQLYPDETDAKTICAAILNLFPHN</sequence>
<dbReference type="GO" id="GO:0004521">
    <property type="term" value="F:RNA endonuclease activity"/>
    <property type="evidence" value="ECO:0007669"/>
    <property type="project" value="TreeGrafter"/>
</dbReference>
<feature type="zinc finger region" description="C3H1-type" evidence="10">
    <location>
        <begin position="299"/>
        <end position="324"/>
    </location>
</feature>
<feature type="compositionally biased region" description="Low complexity" evidence="11">
    <location>
        <begin position="38"/>
        <end position="50"/>
    </location>
</feature>
<keyword evidence="9" id="KW-0460">Magnesium</keyword>
<evidence type="ECO:0000256" key="10">
    <source>
        <dbReference type="PROSITE-ProRule" id="PRU00723"/>
    </source>
</evidence>
<feature type="region of interest" description="Disordered" evidence="11">
    <location>
        <begin position="105"/>
        <end position="127"/>
    </location>
</feature>
<evidence type="ECO:0000256" key="11">
    <source>
        <dbReference type="SAM" id="MobiDB-lite"/>
    </source>
</evidence>
<comment type="similarity">
    <text evidence="2">Belongs to the ZC3H12 family.</text>
</comment>
<protein>
    <submittedName>
        <fullName evidence="14">Probable ribonuclease ZC3H12C</fullName>
    </submittedName>
</protein>
<keyword evidence="4 10" id="KW-0479">Metal-binding</keyword>
<evidence type="ECO:0000256" key="3">
    <source>
        <dbReference type="ARBA" id="ARBA00022722"/>
    </source>
</evidence>
<evidence type="ECO:0000259" key="12">
    <source>
        <dbReference type="PROSITE" id="PS50103"/>
    </source>
</evidence>
<evidence type="ECO:0000256" key="1">
    <source>
        <dbReference type="ARBA" id="ARBA00001946"/>
    </source>
</evidence>
<evidence type="ECO:0000256" key="7">
    <source>
        <dbReference type="ARBA" id="ARBA00022801"/>
    </source>
</evidence>
<gene>
    <name evidence="14" type="primary">LOC117575189</name>
</gene>
<dbReference type="Proteomes" id="UP000515160">
    <property type="component" value="Chromosome 2R"/>
</dbReference>
<dbReference type="GO" id="GO:0005634">
    <property type="term" value="C:nucleus"/>
    <property type="evidence" value="ECO:0007669"/>
    <property type="project" value="TreeGrafter"/>
</dbReference>
<name>A0A6P8ZDT1_DROAB</name>
<dbReference type="RefSeq" id="XP_034115192.2">
    <property type="nucleotide sequence ID" value="XM_034259301.2"/>
</dbReference>
<keyword evidence="8 10" id="KW-0862">Zinc</keyword>
<feature type="compositionally biased region" description="Low complexity" evidence="11">
    <location>
        <begin position="18"/>
        <end position="27"/>
    </location>
</feature>
<dbReference type="PROSITE" id="PS50103">
    <property type="entry name" value="ZF_C3H1"/>
    <property type="match status" value="1"/>
</dbReference>
<dbReference type="Gene3D" id="3.40.50.11980">
    <property type="match status" value="1"/>
</dbReference>
<dbReference type="FunFam" id="3.40.50.11980:FF:000001">
    <property type="entry name" value="ZC3H12A isoform 1"/>
    <property type="match status" value="1"/>
</dbReference>
<dbReference type="CTD" id="42394"/>
<keyword evidence="6 10" id="KW-0863">Zinc-finger</keyword>
<dbReference type="GO" id="GO:0036464">
    <property type="term" value="C:cytoplasmic ribonucleoprotein granule"/>
    <property type="evidence" value="ECO:0007669"/>
    <property type="project" value="TreeGrafter"/>
</dbReference>
<feature type="domain" description="C3H1-type" evidence="12">
    <location>
        <begin position="299"/>
        <end position="324"/>
    </location>
</feature>
<evidence type="ECO:0000313" key="14">
    <source>
        <dbReference type="RefSeq" id="XP_034115192.2"/>
    </source>
</evidence>
<evidence type="ECO:0000256" key="8">
    <source>
        <dbReference type="ARBA" id="ARBA00022833"/>
    </source>
</evidence>
<evidence type="ECO:0000313" key="13">
    <source>
        <dbReference type="Proteomes" id="UP000515160"/>
    </source>
</evidence>
<dbReference type="InterPro" id="IPR021869">
    <property type="entry name" value="RNase_Zc3h12_NYN"/>
</dbReference>
<dbReference type="GO" id="GO:0008270">
    <property type="term" value="F:zinc ion binding"/>
    <property type="evidence" value="ECO:0007669"/>
    <property type="project" value="UniProtKB-KW"/>
</dbReference>
<feature type="compositionally biased region" description="Low complexity" evidence="11">
    <location>
        <begin position="113"/>
        <end position="127"/>
    </location>
</feature>
<keyword evidence="5" id="KW-0255">Endonuclease</keyword>
<comment type="cofactor">
    <cofactor evidence="1">
        <name>Mg(2+)</name>
        <dbReference type="ChEBI" id="CHEBI:18420"/>
    </cofactor>
</comment>
<dbReference type="PANTHER" id="PTHR12876:SF35">
    <property type="entry name" value="LD08718P-RELATED"/>
    <property type="match status" value="1"/>
</dbReference>
<dbReference type="GO" id="GO:0003729">
    <property type="term" value="F:mRNA binding"/>
    <property type="evidence" value="ECO:0007669"/>
    <property type="project" value="TreeGrafter"/>
</dbReference>
<dbReference type="PANTHER" id="PTHR12876">
    <property type="entry name" value="N4BP1-RELATED"/>
    <property type="match status" value="1"/>
</dbReference>
<dbReference type="InterPro" id="IPR051101">
    <property type="entry name" value="ZC3H12/N4BP1_RNase_Reg"/>
</dbReference>
<feature type="region of interest" description="Disordered" evidence="11">
    <location>
        <begin position="338"/>
        <end position="363"/>
    </location>
</feature>
<feature type="compositionally biased region" description="Basic and acidic residues" evidence="11">
    <location>
        <begin position="1"/>
        <end position="14"/>
    </location>
</feature>
<evidence type="ECO:0000256" key="6">
    <source>
        <dbReference type="ARBA" id="ARBA00022771"/>
    </source>
</evidence>
<feature type="region of interest" description="Disordered" evidence="11">
    <location>
        <begin position="1"/>
        <end position="61"/>
    </location>
</feature>
<dbReference type="AlphaFoldDB" id="A0A6P8ZDT1"/>
<dbReference type="GeneID" id="117575189"/>
<evidence type="ECO:0000256" key="9">
    <source>
        <dbReference type="ARBA" id="ARBA00022842"/>
    </source>
</evidence>